<keyword evidence="6 7" id="KW-0066">ATP synthesis</keyword>
<dbReference type="HAMAP" id="MF_01416">
    <property type="entry name" value="ATP_synth_delta_bact"/>
    <property type="match status" value="1"/>
</dbReference>
<dbReference type="GO" id="GO:0046933">
    <property type="term" value="F:proton-transporting ATP synthase activity, rotational mechanism"/>
    <property type="evidence" value="ECO:0007669"/>
    <property type="project" value="UniProtKB-UniRule"/>
</dbReference>
<dbReference type="Proteomes" id="UP000219559">
    <property type="component" value="Unassembled WGS sequence"/>
</dbReference>
<keyword evidence="9" id="KW-1185">Reference proteome</keyword>
<comment type="function">
    <text evidence="7">F(1)F(0) ATP synthase produces ATP from ADP in the presence of a proton or sodium gradient. F-type ATPases consist of two structural domains, F(1) containing the extramembraneous catalytic core and F(0) containing the membrane proton channel, linked together by a central stalk and a peripheral stalk. During catalysis, ATP synthesis in the catalytic domain of F(1) is coupled via a rotary mechanism of the central stalk subunits to proton translocation.</text>
</comment>
<dbReference type="InterPro" id="IPR000711">
    <property type="entry name" value="ATPase_OSCP/dsu"/>
</dbReference>
<dbReference type="Pfam" id="PF00213">
    <property type="entry name" value="OSCP"/>
    <property type="match status" value="1"/>
</dbReference>
<dbReference type="GO" id="GO:0045259">
    <property type="term" value="C:proton-transporting ATP synthase complex"/>
    <property type="evidence" value="ECO:0007669"/>
    <property type="project" value="UniProtKB-KW"/>
</dbReference>
<dbReference type="InterPro" id="IPR026015">
    <property type="entry name" value="ATP_synth_OSCP/delta_N_sf"/>
</dbReference>
<comment type="subcellular location">
    <subcellularLocation>
        <location evidence="7">Cell membrane</location>
        <topology evidence="7">Peripheral membrane protein</topology>
    </subcellularLocation>
    <subcellularLocation>
        <location evidence="1">Membrane</location>
    </subcellularLocation>
</comment>
<evidence type="ECO:0000256" key="7">
    <source>
        <dbReference type="HAMAP-Rule" id="MF_01416"/>
    </source>
</evidence>
<dbReference type="InterPro" id="IPR020781">
    <property type="entry name" value="ATPase_OSCP/d_CS"/>
</dbReference>
<dbReference type="OrthoDB" id="9802471at2"/>
<proteinExistence type="inferred from homology"/>
<dbReference type="PROSITE" id="PS00389">
    <property type="entry name" value="ATPASE_DELTA"/>
    <property type="match status" value="1"/>
</dbReference>
<keyword evidence="3 7" id="KW-0375">Hydrogen ion transport</keyword>
<comment type="caution">
    <text evidence="8">The sequence shown here is derived from an EMBL/GenBank/DDBJ whole genome shotgun (WGS) entry which is preliminary data.</text>
</comment>
<evidence type="ECO:0000313" key="8">
    <source>
        <dbReference type="EMBL" id="PCE66391.1"/>
    </source>
</evidence>
<evidence type="ECO:0000256" key="4">
    <source>
        <dbReference type="ARBA" id="ARBA00023065"/>
    </source>
</evidence>
<keyword evidence="7" id="KW-1003">Cell membrane</keyword>
<keyword evidence="7" id="KW-0139">CF(1)</keyword>
<dbReference type="GO" id="GO:0005886">
    <property type="term" value="C:plasma membrane"/>
    <property type="evidence" value="ECO:0007669"/>
    <property type="project" value="UniProtKB-SubCell"/>
</dbReference>
<evidence type="ECO:0000256" key="6">
    <source>
        <dbReference type="ARBA" id="ARBA00023310"/>
    </source>
</evidence>
<reference evidence="8 9" key="1">
    <citation type="submission" date="2017-04" db="EMBL/GenBank/DDBJ databases">
        <title>A new member of the family Flavobacteriaceae isolated from ascidians.</title>
        <authorList>
            <person name="Chen L."/>
        </authorList>
    </citation>
    <scope>NUCLEOTIDE SEQUENCE [LARGE SCALE GENOMIC DNA]</scope>
    <source>
        <strain evidence="8 9">HQA918</strain>
    </source>
</reference>
<name>A0A2A4GD84_9FLAO</name>
<sequence>MSESRAAIRYAKALLELSVEKKSTEALEADMRTVLDTLNDSTELQEVLADPVINGSAKQQVLESVFKGSQQGTLDLIKLLVNNKRVGLLGQVAQKFIALSEALRGEEAATVTTAVPLTADMEKQVLAKVAELTGKKVSLKSVVDPAVLGGFILRVGDTQYDASIANKLSEVKRSFVNSI</sequence>
<accession>A0A2A4GD84</accession>
<protein>
    <recommendedName>
        <fullName evidence="7">ATP synthase subunit delta</fullName>
    </recommendedName>
    <alternativeName>
        <fullName evidence="7">ATP synthase F(1) sector subunit delta</fullName>
    </alternativeName>
    <alternativeName>
        <fullName evidence="7">F-type ATPase subunit delta</fullName>
        <shortName evidence="7">F-ATPase subunit delta</shortName>
    </alternativeName>
</protein>
<dbReference type="PRINTS" id="PR00125">
    <property type="entry name" value="ATPASEDELTA"/>
</dbReference>
<keyword evidence="5 7" id="KW-0472">Membrane</keyword>
<dbReference type="NCBIfam" id="TIGR01145">
    <property type="entry name" value="ATP_synt_delta"/>
    <property type="match status" value="1"/>
</dbReference>
<gene>
    <name evidence="7" type="primary">atpH</name>
    <name evidence="8" type="ORF">B7P33_03600</name>
</gene>
<evidence type="ECO:0000256" key="5">
    <source>
        <dbReference type="ARBA" id="ARBA00023136"/>
    </source>
</evidence>
<dbReference type="RefSeq" id="WP_097441913.1">
    <property type="nucleotide sequence ID" value="NZ_NBWU01000001.1"/>
</dbReference>
<organism evidence="8 9">
    <name type="scientific">Sediminicola luteus</name>
    <dbReference type="NCBI Taxonomy" id="319238"/>
    <lineage>
        <taxon>Bacteria</taxon>
        <taxon>Pseudomonadati</taxon>
        <taxon>Bacteroidota</taxon>
        <taxon>Flavobacteriia</taxon>
        <taxon>Flavobacteriales</taxon>
        <taxon>Flavobacteriaceae</taxon>
        <taxon>Sediminicola</taxon>
    </lineage>
</organism>
<dbReference type="AlphaFoldDB" id="A0A2A4GD84"/>
<dbReference type="EMBL" id="NBWU01000001">
    <property type="protein sequence ID" value="PCE66391.1"/>
    <property type="molecule type" value="Genomic_DNA"/>
</dbReference>
<keyword evidence="2 7" id="KW-0813">Transport</keyword>
<evidence type="ECO:0000313" key="9">
    <source>
        <dbReference type="Proteomes" id="UP000219559"/>
    </source>
</evidence>
<evidence type="ECO:0000256" key="1">
    <source>
        <dbReference type="ARBA" id="ARBA00004370"/>
    </source>
</evidence>
<evidence type="ECO:0000256" key="3">
    <source>
        <dbReference type="ARBA" id="ARBA00022781"/>
    </source>
</evidence>
<dbReference type="SUPFAM" id="SSF47928">
    <property type="entry name" value="N-terminal domain of the delta subunit of the F1F0-ATP synthase"/>
    <property type="match status" value="1"/>
</dbReference>
<dbReference type="Gene3D" id="1.10.520.20">
    <property type="entry name" value="N-terminal domain of the delta subunit of the F1F0-ATP synthase"/>
    <property type="match status" value="1"/>
</dbReference>
<dbReference type="PANTHER" id="PTHR11910">
    <property type="entry name" value="ATP SYNTHASE DELTA CHAIN"/>
    <property type="match status" value="1"/>
</dbReference>
<keyword evidence="4 7" id="KW-0406">Ion transport</keyword>
<evidence type="ECO:0000256" key="2">
    <source>
        <dbReference type="ARBA" id="ARBA00022448"/>
    </source>
</evidence>
<comment type="similarity">
    <text evidence="7">Belongs to the ATPase delta chain family.</text>
</comment>
<comment type="function">
    <text evidence="7">This protein is part of the stalk that links CF(0) to CF(1). It either transmits conformational changes from CF(0) to CF(1) or is implicated in proton conduction.</text>
</comment>